<evidence type="ECO:0000313" key="1">
    <source>
        <dbReference type="Proteomes" id="UP000050795"/>
    </source>
</evidence>
<dbReference type="AlphaFoldDB" id="A0AA85KKX0"/>
<evidence type="ECO:0000313" key="2">
    <source>
        <dbReference type="WBParaSite" id="TREG1_980.1"/>
    </source>
</evidence>
<organism evidence="1 2">
    <name type="scientific">Trichobilharzia regenti</name>
    <name type="common">Nasal bird schistosome</name>
    <dbReference type="NCBI Taxonomy" id="157069"/>
    <lineage>
        <taxon>Eukaryota</taxon>
        <taxon>Metazoa</taxon>
        <taxon>Spiralia</taxon>
        <taxon>Lophotrochozoa</taxon>
        <taxon>Platyhelminthes</taxon>
        <taxon>Trematoda</taxon>
        <taxon>Digenea</taxon>
        <taxon>Strigeidida</taxon>
        <taxon>Schistosomatoidea</taxon>
        <taxon>Schistosomatidae</taxon>
        <taxon>Trichobilharzia</taxon>
    </lineage>
</organism>
<name>A0AA85KKX0_TRIRE</name>
<protein>
    <submittedName>
        <fullName evidence="2">Uncharacterized protein</fullName>
    </submittedName>
</protein>
<proteinExistence type="predicted"/>
<dbReference type="Proteomes" id="UP000050795">
    <property type="component" value="Unassembled WGS sequence"/>
</dbReference>
<dbReference type="WBParaSite" id="TREG1_980.1">
    <property type="protein sequence ID" value="TREG1_980.1"/>
    <property type="gene ID" value="TREG1_980"/>
</dbReference>
<reference evidence="1" key="1">
    <citation type="submission" date="2022-06" db="EMBL/GenBank/DDBJ databases">
        <authorList>
            <person name="Berger JAMES D."/>
            <person name="Berger JAMES D."/>
        </authorList>
    </citation>
    <scope>NUCLEOTIDE SEQUENCE [LARGE SCALE GENOMIC DNA]</scope>
</reference>
<accession>A0AA85KKX0</accession>
<sequence length="91" mass="10463">MKITLSDSCPITQTLEALKLSQEQNWKVSLQRVVQRLPLRLTTGGVVYIVVLPKICRFWTLLNTTLKWFIHSFFIPAVSRITNSTRGPSFE</sequence>
<keyword evidence="1" id="KW-1185">Reference proteome</keyword>
<reference evidence="2" key="2">
    <citation type="submission" date="2023-11" db="UniProtKB">
        <authorList>
            <consortium name="WormBaseParasite"/>
        </authorList>
    </citation>
    <scope>IDENTIFICATION</scope>
</reference>